<gene>
    <name evidence="11" type="ORF">FRX31_005266</name>
</gene>
<dbReference type="EC" id="4.4.1.15" evidence="9"/>
<feature type="domain" description="Tryptophan synthase beta chain-like PALP" evidence="10">
    <location>
        <begin position="37"/>
        <end position="345"/>
    </location>
</feature>
<dbReference type="Proteomes" id="UP000554482">
    <property type="component" value="Unassembled WGS sequence"/>
</dbReference>
<dbReference type="InterPro" id="IPR005966">
    <property type="entry name" value="D-Cys_desShydrase"/>
</dbReference>
<dbReference type="FunFam" id="3.40.50.1100:FF:000037">
    <property type="entry name" value="Bifunctional D-cysteine desulfhydrase/1-aminocyclopropane-1-carboxylate deaminase, mitochondrial"/>
    <property type="match status" value="1"/>
</dbReference>
<feature type="domain" description="Tryptophan synthase beta chain-like PALP" evidence="10">
    <location>
        <begin position="475"/>
        <end position="781"/>
    </location>
</feature>
<comment type="subcellular location">
    <subcellularLocation>
        <location evidence="2">Mitochondrion</location>
    </subcellularLocation>
</comment>
<evidence type="ECO:0000256" key="2">
    <source>
        <dbReference type="ARBA" id="ARBA00004173"/>
    </source>
</evidence>
<dbReference type="InterPro" id="IPR001926">
    <property type="entry name" value="TrpB-like_PALP"/>
</dbReference>
<accession>A0A7J6X6W4</accession>
<dbReference type="NCBIfam" id="TIGR01275">
    <property type="entry name" value="ACC_deam_rel"/>
    <property type="match status" value="2"/>
</dbReference>
<dbReference type="GO" id="GO:0005739">
    <property type="term" value="C:mitochondrion"/>
    <property type="evidence" value="ECO:0007669"/>
    <property type="project" value="UniProtKB-SubCell"/>
</dbReference>
<reference evidence="11 12" key="1">
    <citation type="submission" date="2020-06" db="EMBL/GenBank/DDBJ databases">
        <title>Transcriptomic and genomic resources for Thalictrum thalictroides and T. hernandezii: Facilitating candidate gene discovery in an emerging model plant lineage.</title>
        <authorList>
            <person name="Arias T."/>
            <person name="Riano-Pachon D.M."/>
            <person name="Di Stilio V.S."/>
        </authorList>
    </citation>
    <scope>NUCLEOTIDE SEQUENCE [LARGE SCALE GENOMIC DNA]</scope>
    <source>
        <strain evidence="12">cv. WT478/WT964</strain>
        <tissue evidence="11">Leaves</tissue>
    </source>
</reference>
<evidence type="ECO:0000313" key="11">
    <source>
        <dbReference type="EMBL" id="KAF5205143.1"/>
    </source>
</evidence>
<evidence type="ECO:0000256" key="9">
    <source>
        <dbReference type="ARBA" id="ARBA00066823"/>
    </source>
</evidence>
<evidence type="ECO:0000256" key="4">
    <source>
        <dbReference type="ARBA" id="ARBA00022898"/>
    </source>
</evidence>
<dbReference type="AlphaFoldDB" id="A0A7J6X6W4"/>
<evidence type="ECO:0000256" key="8">
    <source>
        <dbReference type="ARBA" id="ARBA00050761"/>
    </source>
</evidence>
<comment type="catalytic activity">
    <reaction evidence="8">
        <text>D-cysteine + H2O = hydrogen sulfide + pyruvate + NH4(+) + H(+)</text>
        <dbReference type="Rhea" id="RHEA:11268"/>
        <dbReference type="ChEBI" id="CHEBI:15361"/>
        <dbReference type="ChEBI" id="CHEBI:15377"/>
        <dbReference type="ChEBI" id="CHEBI:15378"/>
        <dbReference type="ChEBI" id="CHEBI:28938"/>
        <dbReference type="ChEBI" id="CHEBI:29919"/>
        <dbReference type="ChEBI" id="CHEBI:35236"/>
        <dbReference type="EC" id="4.4.1.15"/>
    </reaction>
</comment>
<dbReference type="Gene3D" id="3.40.50.1100">
    <property type="match status" value="4"/>
</dbReference>
<keyword evidence="7" id="KW-0456">Lyase</keyword>
<dbReference type="FunFam" id="3.40.50.1100:FF:000042">
    <property type="entry name" value="Bifunctional D-cysteine desulfhydrase/1-aminocyclopropane-1-carboxylate deaminase mitochondrial"/>
    <property type="match status" value="2"/>
</dbReference>
<evidence type="ECO:0000313" key="12">
    <source>
        <dbReference type="Proteomes" id="UP000554482"/>
    </source>
</evidence>
<name>A0A7J6X6W4_THATH</name>
<evidence type="ECO:0000256" key="3">
    <source>
        <dbReference type="ARBA" id="ARBA00008639"/>
    </source>
</evidence>
<dbReference type="PANTHER" id="PTHR43780">
    <property type="entry name" value="1-AMINOCYCLOPROPANE-1-CARBOXYLATE DEAMINASE-RELATED"/>
    <property type="match status" value="1"/>
</dbReference>
<keyword evidence="12" id="KW-1185">Reference proteome</keyword>
<dbReference type="SUPFAM" id="SSF53686">
    <property type="entry name" value="Tryptophan synthase beta subunit-like PLP-dependent enzymes"/>
    <property type="match status" value="2"/>
</dbReference>
<protein>
    <recommendedName>
        <fullName evidence="9">D-cysteine desulfhydrase</fullName>
        <ecNumber evidence="9">4.4.1.15</ecNumber>
    </recommendedName>
</protein>
<dbReference type="PANTHER" id="PTHR43780:SF2">
    <property type="entry name" value="1-AMINOCYCLOPROPANE-1-CARBOXYLATE DEAMINASE-RELATED"/>
    <property type="match status" value="1"/>
</dbReference>
<dbReference type="OrthoDB" id="10266364at2759"/>
<dbReference type="Pfam" id="PF00291">
    <property type="entry name" value="PALP"/>
    <property type="match status" value="2"/>
</dbReference>
<dbReference type="InterPro" id="IPR036052">
    <property type="entry name" value="TrpB-like_PALP_sf"/>
</dbReference>
<organism evidence="11 12">
    <name type="scientific">Thalictrum thalictroides</name>
    <name type="common">Rue-anemone</name>
    <name type="synonym">Anemone thalictroides</name>
    <dbReference type="NCBI Taxonomy" id="46969"/>
    <lineage>
        <taxon>Eukaryota</taxon>
        <taxon>Viridiplantae</taxon>
        <taxon>Streptophyta</taxon>
        <taxon>Embryophyta</taxon>
        <taxon>Tracheophyta</taxon>
        <taxon>Spermatophyta</taxon>
        <taxon>Magnoliopsida</taxon>
        <taxon>Ranunculales</taxon>
        <taxon>Ranunculaceae</taxon>
        <taxon>Thalictroideae</taxon>
        <taxon>Thalictrum</taxon>
    </lineage>
</organism>
<proteinExistence type="inferred from homology"/>
<keyword evidence="4" id="KW-0663">Pyridoxal phosphate</keyword>
<sequence>MANSAEKVGGFLGKMKPYTAPPWALHLNPIPSHVFSLAHVPTPIHKWNLPDLPANTEVYIKREDLCGVQLTGNKARKLEFLLAEAVSLGSDCVITMGGMQSNHCRATAVAAKYLNLDCFLILCNYEPLVEIGPTLSGNILIERLVGAHVEVANLDEFLKFGSLGLLNSLKAQLEKNGRRPYIIPVGGSNSLGTWGYIEAAREIEQQLQQPEFRETKFDCIVAPCGSSGTIAGLSIGSWLSTLKAEVHAYSVGEEPDNCYEYAQGLLDGLQANLQSRDLVHIQDARGLGYATSTTEELVVIKEVAETTGVILDPVYSGKAAYGFLKDMRENPTKWEGKRVLFIHTGGIFALYDKAIEEMSNMVGKWKRIKIDESLPPKDASQLCVPAPNDKHEFYPGLLESILFMRGSLSTLFLRPLTTSVTKVYSLSQSQRNLVSSLMAESDRNKKSFGFLTQKPYHPPSWALHLDPIPSHVFSLAHLPTPIHKWNLPNLPQNVDLWIKRDDISGMQLGGNKVRKLEFLMAEAVSQGADCIITIGGIQSNHCRATAVAAKYLNLDCYLILRTSKILVDKDPGLTGNLLVERLVGAHVELVSKEDYSKIGSEALTNLLKERLISQGRKPYVIPVGGSNSLGTWGYIEGIKEIEEQLCIGANIAFDDIVVACGSGGTLAGLSLGSWLSKMKAKVHGFSVCDNPDYFYNYVQGLLDGLHAGVSSRDIVDIQDSKGLGYAMNTTEELEFVKEVAAATSVVLDPVYSGKAAFRMMKDMRDNPAKWEGRRVLFIHTGGLFGLYDKNEQIAPTMGNWSRMDIAESVTRKDGIGKMF</sequence>
<evidence type="ECO:0000256" key="1">
    <source>
        <dbReference type="ARBA" id="ARBA00001933"/>
    </source>
</evidence>
<comment type="caution">
    <text evidence="11">The sequence shown here is derived from an EMBL/GenBank/DDBJ whole genome shotgun (WGS) entry which is preliminary data.</text>
</comment>
<dbReference type="GO" id="GO:0019148">
    <property type="term" value="F:D-cysteine desulfhydrase activity"/>
    <property type="evidence" value="ECO:0007669"/>
    <property type="project" value="UniProtKB-EC"/>
</dbReference>
<evidence type="ECO:0000256" key="7">
    <source>
        <dbReference type="ARBA" id="ARBA00023239"/>
    </source>
</evidence>
<comment type="cofactor">
    <cofactor evidence="1">
        <name>pyridoxal 5'-phosphate</name>
        <dbReference type="ChEBI" id="CHEBI:597326"/>
    </cofactor>
</comment>
<dbReference type="EMBL" id="JABWDY010004470">
    <property type="protein sequence ID" value="KAF5205143.1"/>
    <property type="molecule type" value="Genomic_DNA"/>
</dbReference>
<dbReference type="InterPro" id="IPR027278">
    <property type="entry name" value="ACCD_DCysDesulf"/>
</dbReference>
<evidence type="ECO:0000259" key="10">
    <source>
        <dbReference type="Pfam" id="PF00291"/>
    </source>
</evidence>
<evidence type="ECO:0000256" key="5">
    <source>
        <dbReference type="ARBA" id="ARBA00022946"/>
    </source>
</evidence>
<comment type="similarity">
    <text evidence="3">Belongs to the ACC deaminase/D-cysteine desulfhydrase family.</text>
</comment>
<keyword evidence="6" id="KW-0496">Mitochondrion</keyword>
<keyword evidence="5" id="KW-0809">Transit peptide</keyword>
<evidence type="ECO:0000256" key="6">
    <source>
        <dbReference type="ARBA" id="ARBA00023128"/>
    </source>
</evidence>